<dbReference type="Proteomes" id="UP001050975">
    <property type="component" value="Unassembled WGS sequence"/>
</dbReference>
<reference evidence="2" key="1">
    <citation type="submission" date="2019-10" db="EMBL/GenBank/DDBJ databases">
        <title>Draft genome sequece of Microseira wollei NIES-4236.</title>
        <authorList>
            <person name="Yamaguchi H."/>
            <person name="Suzuki S."/>
            <person name="Kawachi M."/>
        </authorList>
    </citation>
    <scope>NUCLEOTIDE SEQUENCE</scope>
    <source>
        <strain evidence="2">NIES-4236</strain>
    </source>
</reference>
<dbReference type="AlphaFoldDB" id="A0AAV3XMQ8"/>
<evidence type="ECO:0000313" key="2">
    <source>
        <dbReference type="EMBL" id="GET41954.1"/>
    </source>
</evidence>
<evidence type="ECO:0000256" key="1">
    <source>
        <dbReference type="SAM" id="Phobius"/>
    </source>
</evidence>
<accession>A0AAV3XMQ8</accession>
<keyword evidence="1" id="KW-0812">Transmembrane</keyword>
<organism evidence="2 3">
    <name type="scientific">Microseira wollei NIES-4236</name>
    <dbReference type="NCBI Taxonomy" id="2530354"/>
    <lineage>
        <taxon>Bacteria</taxon>
        <taxon>Bacillati</taxon>
        <taxon>Cyanobacteriota</taxon>
        <taxon>Cyanophyceae</taxon>
        <taxon>Oscillatoriophycideae</taxon>
        <taxon>Aerosakkonematales</taxon>
        <taxon>Aerosakkonemataceae</taxon>
        <taxon>Microseira</taxon>
    </lineage>
</organism>
<name>A0AAV3XMQ8_9CYAN</name>
<gene>
    <name evidence="2" type="ORF">MiSe_67680</name>
</gene>
<protein>
    <submittedName>
        <fullName evidence="2">Uncharacterized protein</fullName>
    </submittedName>
</protein>
<dbReference type="EMBL" id="BLAY01000141">
    <property type="protein sequence ID" value="GET41954.1"/>
    <property type="molecule type" value="Genomic_DNA"/>
</dbReference>
<proteinExistence type="predicted"/>
<keyword evidence="1" id="KW-0472">Membrane</keyword>
<evidence type="ECO:0000313" key="3">
    <source>
        <dbReference type="Proteomes" id="UP001050975"/>
    </source>
</evidence>
<feature type="transmembrane region" description="Helical" evidence="1">
    <location>
        <begin position="12"/>
        <end position="32"/>
    </location>
</feature>
<sequence>MVFAPSPHFTLASLNFCNFYYLFAFVYLKFFLEIDFSYVRGHNTSFHFAPDLISAKDVGTPELKYRVRNLSPLGDISTFTSEEKGRASCGSAYLHPKNFLTQSLVQKSPKFTRFKQT</sequence>
<keyword evidence="1" id="KW-1133">Transmembrane helix</keyword>
<comment type="caution">
    <text evidence="2">The sequence shown here is derived from an EMBL/GenBank/DDBJ whole genome shotgun (WGS) entry which is preliminary data.</text>
</comment>
<keyword evidence="3" id="KW-1185">Reference proteome</keyword>